<comment type="caution">
    <text evidence="1">The sequence shown here is derived from an EMBL/GenBank/DDBJ whole genome shotgun (WGS) entry which is preliminary data.</text>
</comment>
<dbReference type="EMBL" id="CAXAMM010017579">
    <property type="protein sequence ID" value="CAK9041461.1"/>
    <property type="molecule type" value="Genomic_DNA"/>
</dbReference>
<dbReference type="Proteomes" id="UP001642464">
    <property type="component" value="Unassembled WGS sequence"/>
</dbReference>
<evidence type="ECO:0000313" key="1">
    <source>
        <dbReference type="EMBL" id="CAK9041461.1"/>
    </source>
</evidence>
<name>A0ABP0LQI7_9DINO</name>
<protein>
    <submittedName>
        <fullName evidence="1">Uncharacterized protein</fullName>
    </submittedName>
</protein>
<sequence>MSCHLLWGSELAGAVQDFLHLPSLLACATVSSSFLAWSTRQSILASLADLQGTEQLGIRPCSHEGLAAVVSAASQISARIKAKTMVFHEQWLRFPGMLHTALTNVHLLDLSDANDVSDKFWKAEYGLEDNGATVESSRQASLQCKLNQVPRLNPSVPGLGEAIDCITNHPWQLHFFSGRRAGDATAVVEFTIAGLSGVVVFEEFSLEIIM</sequence>
<reference evidence="1 2" key="1">
    <citation type="submission" date="2024-02" db="EMBL/GenBank/DDBJ databases">
        <authorList>
            <person name="Chen Y."/>
            <person name="Shah S."/>
            <person name="Dougan E. K."/>
            <person name="Thang M."/>
            <person name="Chan C."/>
        </authorList>
    </citation>
    <scope>NUCLEOTIDE SEQUENCE [LARGE SCALE GENOMIC DNA]</scope>
</reference>
<proteinExistence type="predicted"/>
<evidence type="ECO:0000313" key="2">
    <source>
        <dbReference type="Proteomes" id="UP001642464"/>
    </source>
</evidence>
<keyword evidence="2" id="KW-1185">Reference proteome</keyword>
<gene>
    <name evidence="1" type="ORF">SCF082_LOCUS23952</name>
</gene>
<organism evidence="1 2">
    <name type="scientific">Durusdinium trenchii</name>
    <dbReference type="NCBI Taxonomy" id="1381693"/>
    <lineage>
        <taxon>Eukaryota</taxon>
        <taxon>Sar</taxon>
        <taxon>Alveolata</taxon>
        <taxon>Dinophyceae</taxon>
        <taxon>Suessiales</taxon>
        <taxon>Symbiodiniaceae</taxon>
        <taxon>Durusdinium</taxon>
    </lineage>
</organism>
<accession>A0ABP0LQI7</accession>